<evidence type="ECO:0000313" key="9">
    <source>
        <dbReference type="EMBL" id="JAG41044.1"/>
    </source>
</evidence>
<dbReference type="InterPro" id="IPR000477">
    <property type="entry name" value="RT_dom"/>
</dbReference>
<keyword evidence="2" id="KW-0808">Transferase</keyword>
<evidence type="ECO:0000256" key="4">
    <source>
        <dbReference type="ARBA" id="ARBA00022722"/>
    </source>
</evidence>
<evidence type="ECO:0000256" key="7">
    <source>
        <dbReference type="ARBA" id="ARBA00022918"/>
    </source>
</evidence>
<dbReference type="Gene3D" id="3.30.70.270">
    <property type="match status" value="2"/>
</dbReference>
<organism evidence="9">
    <name type="scientific">Lygus hesperus</name>
    <name type="common">Western plant bug</name>
    <dbReference type="NCBI Taxonomy" id="30085"/>
    <lineage>
        <taxon>Eukaryota</taxon>
        <taxon>Metazoa</taxon>
        <taxon>Ecdysozoa</taxon>
        <taxon>Arthropoda</taxon>
        <taxon>Hexapoda</taxon>
        <taxon>Insecta</taxon>
        <taxon>Pterygota</taxon>
        <taxon>Neoptera</taxon>
        <taxon>Paraneoptera</taxon>
        <taxon>Hemiptera</taxon>
        <taxon>Heteroptera</taxon>
        <taxon>Panheteroptera</taxon>
        <taxon>Cimicomorpha</taxon>
        <taxon>Miridae</taxon>
        <taxon>Mirini</taxon>
        <taxon>Lygus</taxon>
    </lineage>
</organism>
<evidence type="ECO:0000256" key="2">
    <source>
        <dbReference type="ARBA" id="ARBA00022679"/>
    </source>
</evidence>
<dbReference type="InterPro" id="IPR041373">
    <property type="entry name" value="RT_RNaseH"/>
</dbReference>
<dbReference type="GO" id="GO:0016787">
    <property type="term" value="F:hydrolase activity"/>
    <property type="evidence" value="ECO:0007669"/>
    <property type="project" value="UniProtKB-KW"/>
</dbReference>
<dbReference type="InterPro" id="IPR043128">
    <property type="entry name" value="Rev_trsase/Diguanyl_cyclase"/>
</dbReference>
<keyword evidence="3" id="KW-0548">Nucleotidyltransferase</keyword>
<dbReference type="Pfam" id="PF17917">
    <property type="entry name" value="RT_RNaseH"/>
    <property type="match status" value="1"/>
</dbReference>
<dbReference type="Pfam" id="PF00078">
    <property type="entry name" value="RVT_1"/>
    <property type="match status" value="1"/>
</dbReference>
<dbReference type="PANTHER" id="PTHR37984:SF5">
    <property type="entry name" value="PROTEIN NYNRIN-LIKE"/>
    <property type="match status" value="1"/>
</dbReference>
<reference evidence="9" key="2">
    <citation type="submission" date="2014-07" db="EMBL/GenBank/DDBJ databases">
        <authorList>
            <person name="Hull J."/>
        </authorList>
    </citation>
    <scope>NUCLEOTIDE SEQUENCE</scope>
</reference>
<protein>
    <recommendedName>
        <fullName evidence="1">RNA-directed DNA polymerase</fullName>
        <ecNumber evidence="1">2.7.7.49</ecNumber>
    </recommendedName>
</protein>
<evidence type="ECO:0000256" key="6">
    <source>
        <dbReference type="ARBA" id="ARBA00022801"/>
    </source>
</evidence>
<feature type="domain" description="Reverse transcriptase" evidence="8">
    <location>
        <begin position="1"/>
        <end position="147"/>
    </location>
</feature>
<evidence type="ECO:0000256" key="3">
    <source>
        <dbReference type="ARBA" id="ARBA00022695"/>
    </source>
</evidence>
<dbReference type="CDD" id="cd09274">
    <property type="entry name" value="RNase_HI_RT_Ty3"/>
    <property type="match status" value="1"/>
</dbReference>
<dbReference type="Gene3D" id="3.10.20.370">
    <property type="match status" value="1"/>
</dbReference>
<dbReference type="CDD" id="cd01647">
    <property type="entry name" value="RT_LTR"/>
    <property type="match status" value="1"/>
</dbReference>
<keyword evidence="5" id="KW-0255">Endonuclease</keyword>
<reference evidence="9" key="1">
    <citation type="journal article" date="2014" name="PLoS ONE">
        <title>Transcriptome-Based Identification of ABC Transporters in the Western Tarnished Plant Bug Lygus hesperus.</title>
        <authorList>
            <person name="Hull J.J."/>
            <person name="Chaney K."/>
            <person name="Geib S.M."/>
            <person name="Fabrick J.A."/>
            <person name="Brent C.S."/>
            <person name="Walsh D."/>
            <person name="Lavine L.C."/>
        </authorList>
    </citation>
    <scope>NUCLEOTIDE SEQUENCE</scope>
</reference>
<dbReference type="Gene3D" id="3.10.10.10">
    <property type="entry name" value="HIV Type 1 Reverse Transcriptase, subunit A, domain 1"/>
    <property type="match status" value="1"/>
</dbReference>
<keyword evidence="6" id="KW-0378">Hydrolase</keyword>
<proteinExistence type="predicted"/>
<evidence type="ECO:0000259" key="8">
    <source>
        <dbReference type="PROSITE" id="PS50878"/>
    </source>
</evidence>
<sequence>RNLNAKTIEEKYELPLIEDILNSLGNSKYYTTLDLYSGFHQIELEKTSIPKTAFTTVQGRYQYKKMPFGLRNAPPTFQKLMDNVLRGLQGELCAVFMDDIIIYSASLSEHIARLRKVFLRLREANLKIQMDKSEFLRKEIAFLGHVITPEGIKPNPEKIIALEKYPIPKTPKEIKGFLGLLGYYRKFIKDLAHLTKPLTQCLKKGEKINIADPEYVRSFNVCRKILMNEPILKYPQWDKPFILTTDASGIALGAVLSQPYDNKDLPVAYASRTLNETERKLSTIERELLGIVWATKHFRSYLYGRKFEIKTDHKPLEWLYSLKEPNSKLFRWRLKLEEFDFDIKYKKGTSISNVDEK</sequence>
<accession>A0A0A9Z9F3</accession>
<gene>
    <name evidence="9" type="primary">pol_53</name>
    <name evidence="9" type="ORF">CM83_509</name>
</gene>
<dbReference type="FunFam" id="3.10.20.370:FF:000001">
    <property type="entry name" value="Retrovirus-related Pol polyprotein from transposon 17.6-like protein"/>
    <property type="match status" value="1"/>
</dbReference>
<dbReference type="GO" id="GO:0003964">
    <property type="term" value="F:RNA-directed DNA polymerase activity"/>
    <property type="evidence" value="ECO:0007669"/>
    <property type="project" value="UniProtKB-KW"/>
</dbReference>
<dbReference type="EMBL" id="GBHO01002560">
    <property type="protein sequence ID" value="JAG41044.1"/>
    <property type="molecule type" value="Transcribed_RNA"/>
</dbReference>
<dbReference type="EC" id="2.7.7.49" evidence="1"/>
<dbReference type="InterPro" id="IPR043502">
    <property type="entry name" value="DNA/RNA_pol_sf"/>
</dbReference>
<dbReference type="PROSITE" id="PS50878">
    <property type="entry name" value="RT_POL"/>
    <property type="match status" value="1"/>
</dbReference>
<evidence type="ECO:0000256" key="1">
    <source>
        <dbReference type="ARBA" id="ARBA00012493"/>
    </source>
</evidence>
<dbReference type="GO" id="GO:0004519">
    <property type="term" value="F:endonuclease activity"/>
    <property type="evidence" value="ECO:0007669"/>
    <property type="project" value="UniProtKB-KW"/>
</dbReference>
<dbReference type="FunFam" id="3.30.70.270:FF:000020">
    <property type="entry name" value="Transposon Tf2-6 polyprotein-like Protein"/>
    <property type="match status" value="1"/>
</dbReference>
<keyword evidence="7" id="KW-0695">RNA-directed DNA polymerase</keyword>
<dbReference type="SUPFAM" id="SSF56672">
    <property type="entry name" value="DNA/RNA polymerases"/>
    <property type="match status" value="1"/>
</dbReference>
<dbReference type="InterPro" id="IPR050951">
    <property type="entry name" value="Retrovirus_Pol_polyprotein"/>
</dbReference>
<feature type="non-terminal residue" evidence="9">
    <location>
        <position position="1"/>
    </location>
</feature>
<keyword evidence="4" id="KW-0540">Nuclease</keyword>
<feature type="non-terminal residue" evidence="9">
    <location>
        <position position="357"/>
    </location>
</feature>
<dbReference type="AlphaFoldDB" id="A0A0A9Z9F3"/>
<name>A0A0A9Z9F3_LYGHE</name>
<evidence type="ECO:0000256" key="5">
    <source>
        <dbReference type="ARBA" id="ARBA00022759"/>
    </source>
</evidence>
<dbReference type="PANTHER" id="PTHR37984">
    <property type="entry name" value="PROTEIN CBG26694"/>
    <property type="match status" value="1"/>
</dbReference>